<keyword evidence="1" id="KW-1133">Transmembrane helix</keyword>
<evidence type="ECO:0000313" key="2">
    <source>
        <dbReference type="EMBL" id="SER15799.1"/>
    </source>
</evidence>
<keyword evidence="3" id="KW-1185">Reference proteome</keyword>
<feature type="transmembrane region" description="Helical" evidence="1">
    <location>
        <begin position="48"/>
        <end position="66"/>
    </location>
</feature>
<accession>A0A1H9LX14</accession>
<reference evidence="3" key="1">
    <citation type="submission" date="2016-10" db="EMBL/GenBank/DDBJ databases">
        <authorList>
            <person name="Varghese N."/>
            <person name="Submissions S."/>
        </authorList>
    </citation>
    <scope>NUCLEOTIDE SEQUENCE [LARGE SCALE GENOMIC DNA]</scope>
    <source>
        <strain evidence="3">CGMCC 4.578</strain>
    </source>
</reference>
<dbReference type="RefSeq" id="WP_090065388.1">
    <property type="nucleotide sequence ID" value="NZ_FOFT01000004.1"/>
</dbReference>
<feature type="transmembrane region" description="Helical" evidence="1">
    <location>
        <begin position="101"/>
        <end position="119"/>
    </location>
</feature>
<dbReference type="Proteomes" id="UP000199028">
    <property type="component" value="Unassembled WGS sequence"/>
</dbReference>
<evidence type="ECO:0000313" key="3">
    <source>
        <dbReference type="Proteomes" id="UP000199028"/>
    </source>
</evidence>
<keyword evidence="1" id="KW-0812">Transmembrane</keyword>
<organism evidence="2 3">
    <name type="scientific">Lentzea flaviverrucosa</name>
    <dbReference type="NCBI Taxonomy" id="200379"/>
    <lineage>
        <taxon>Bacteria</taxon>
        <taxon>Bacillati</taxon>
        <taxon>Actinomycetota</taxon>
        <taxon>Actinomycetes</taxon>
        <taxon>Pseudonocardiales</taxon>
        <taxon>Pseudonocardiaceae</taxon>
        <taxon>Lentzea</taxon>
    </lineage>
</organism>
<dbReference type="EMBL" id="FOFT01000004">
    <property type="protein sequence ID" value="SER15799.1"/>
    <property type="molecule type" value="Genomic_DNA"/>
</dbReference>
<protein>
    <submittedName>
        <fullName evidence="2">Uncharacterized protein</fullName>
    </submittedName>
</protein>
<proteinExistence type="predicted"/>
<dbReference type="AlphaFoldDB" id="A0A1H9LX14"/>
<gene>
    <name evidence="2" type="ORF">SAMN05216195_104127</name>
</gene>
<sequence length="125" mass="12936">MGLRAVAGASAGLFTAVGWHLTWRLSLSPACLSVTDRRCGPEHLIFPTAYAIGWAIAGGLLLFAGLKLVKLPHAGSTAGLGCLLWPFAAFGFLLLGATRDYVGIGVPVVAFGLAGALIGRRPRHA</sequence>
<name>A0A1H9LX14_9PSEU</name>
<evidence type="ECO:0000256" key="1">
    <source>
        <dbReference type="SAM" id="Phobius"/>
    </source>
</evidence>
<feature type="transmembrane region" description="Helical" evidence="1">
    <location>
        <begin position="78"/>
        <end position="95"/>
    </location>
</feature>
<keyword evidence="1" id="KW-0472">Membrane</keyword>